<dbReference type="InterPro" id="IPR008271">
    <property type="entry name" value="Ser/Thr_kinase_AS"/>
</dbReference>
<dbReference type="GO" id="GO:0005524">
    <property type="term" value="F:ATP binding"/>
    <property type="evidence" value="ECO:0007669"/>
    <property type="project" value="UniProtKB-UniRule"/>
</dbReference>
<dbReference type="PROSITE" id="PS50011">
    <property type="entry name" value="PROTEIN_KINASE_DOM"/>
    <property type="match status" value="1"/>
</dbReference>
<evidence type="ECO:0000256" key="4">
    <source>
        <dbReference type="ARBA" id="ARBA00022741"/>
    </source>
</evidence>
<proteinExistence type="predicted"/>
<dbReference type="InterPro" id="IPR011993">
    <property type="entry name" value="PH-like_dom_sf"/>
</dbReference>
<dbReference type="Pfam" id="PF00621">
    <property type="entry name" value="RhoGEF"/>
    <property type="match status" value="1"/>
</dbReference>
<comment type="catalytic activity">
    <reaction evidence="8">
        <text>L-seryl-[protein] + ATP = O-phospho-L-seryl-[protein] + ADP + H(+)</text>
        <dbReference type="Rhea" id="RHEA:17989"/>
        <dbReference type="Rhea" id="RHEA-COMP:9863"/>
        <dbReference type="Rhea" id="RHEA-COMP:11604"/>
        <dbReference type="ChEBI" id="CHEBI:15378"/>
        <dbReference type="ChEBI" id="CHEBI:29999"/>
        <dbReference type="ChEBI" id="CHEBI:30616"/>
        <dbReference type="ChEBI" id="CHEBI:83421"/>
        <dbReference type="ChEBI" id="CHEBI:456216"/>
        <dbReference type="EC" id="2.7.11.1"/>
    </reaction>
</comment>
<dbReference type="SUPFAM" id="SSF56112">
    <property type="entry name" value="Protein kinase-like (PK-like)"/>
    <property type="match status" value="1"/>
</dbReference>
<evidence type="ECO:0000256" key="10">
    <source>
        <dbReference type="SAM" id="MobiDB-lite"/>
    </source>
</evidence>
<dbReference type="InterPro" id="IPR011009">
    <property type="entry name" value="Kinase-like_dom_sf"/>
</dbReference>
<dbReference type="SUPFAM" id="SSF118196">
    <property type="entry name" value="YaeB-like"/>
    <property type="match status" value="1"/>
</dbReference>
<dbReference type="PANTHER" id="PTHR46485:SF5">
    <property type="entry name" value="CENTER DIVIDER, ISOFORM A"/>
    <property type="match status" value="1"/>
</dbReference>
<dbReference type="Gene3D" id="2.30.29.30">
    <property type="entry name" value="Pleckstrin-homology domain (PH domain)/Phosphotyrosine-binding domain (PTB)"/>
    <property type="match status" value="1"/>
</dbReference>
<dbReference type="PANTHER" id="PTHR46485">
    <property type="entry name" value="LIM DOMAIN KINASE 1"/>
    <property type="match status" value="1"/>
</dbReference>
<keyword evidence="2" id="KW-0723">Serine/threonine-protein kinase</keyword>
<keyword evidence="14" id="KW-1185">Reference proteome</keyword>
<dbReference type="Gene3D" id="1.20.900.10">
    <property type="entry name" value="Dbl homology (DH) domain"/>
    <property type="match status" value="1"/>
</dbReference>
<dbReference type="InterPro" id="IPR035899">
    <property type="entry name" value="DBL_dom_sf"/>
</dbReference>
<dbReference type="SMART" id="SM00220">
    <property type="entry name" value="S_TKc"/>
    <property type="match status" value="1"/>
</dbReference>
<evidence type="ECO:0000313" key="13">
    <source>
        <dbReference type="EMBL" id="KYQ91508.1"/>
    </source>
</evidence>
<dbReference type="InterPro" id="IPR000219">
    <property type="entry name" value="DH_dom"/>
</dbReference>
<feature type="region of interest" description="Disordered" evidence="10">
    <location>
        <begin position="965"/>
        <end position="991"/>
    </location>
</feature>
<feature type="binding site" evidence="9">
    <location>
        <position position="45"/>
    </location>
    <ligand>
        <name>ATP</name>
        <dbReference type="ChEBI" id="CHEBI:30616"/>
    </ligand>
</feature>
<dbReference type="AlphaFoldDB" id="A0A151ZC38"/>
<dbReference type="PROSITE" id="PS00108">
    <property type="entry name" value="PROTEIN_KINASE_ST"/>
    <property type="match status" value="1"/>
</dbReference>
<dbReference type="OrthoDB" id="17594at2759"/>
<dbReference type="InterPro" id="IPR000719">
    <property type="entry name" value="Prot_kinase_dom"/>
</dbReference>
<feature type="domain" description="DH" evidence="11">
    <location>
        <begin position="527"/>
        <end position="727"/>
    </location>
</feature>
<dbReference type="STRING" id="361077.A0A151ZC38"/>
<feature type="compositionally biased region" description="Acidic residues" evidence="10">
    <location>
        <begin position="179"/>
        <end position="189"/>
    </location>
</feature>
<dbReference type="EMBL" id="LODT01000034">
    <property type="protein sequence ID" value="KYQ91508.1"/>
    <property type="molecule type" value="Genomic_DNA"/>
</dbReference>
<evidence type="ECO:0000259" key="11">
    <source>
        <dbReference type="PROSITE" id="PS50010"/>
    </source>
</evidence>
<feature type="region of interest" description="Disordered" evidence="10">
    <location>
        <begin position="889"/>
        <end position="951"/>
    </location>
</feature>
<accession>A0A151ZC38</accession>
<dbReference type="PROSITE" id="PS00107">
    <property type="entry name" value="PROTEIN_KINASE_ATP"/>
    <property type="match status" value="1"/>
</dbReference>
<dbReference type="GO" id="GO:0005085">
    <property type="term" value="F:guanyl-nucleotide exchange factor activity"/>
    <property type="evidence" value="ECO:0007669"/>
    <property type="project" value="InterPro"/>
</dbReference>
<organism evidence="13 14">
    <name type="scientific">Tieghemostelium lacteum</name>
    <name type="common">Slime mold</name>
    <name type="synonym">Dictyostelium lacteum</name>
    <dbReference type="NCBI Taxonomy" id="361077"/>
    <lineage>
        <taxon>Eukaryota</taxon>
        <taxon>Amoebozoa</taxon>
        <taxon>Evosea</taxon>
        <taxon>Eumycetozoa</taxon>
        <taxon>Dictyostelia</taxon>
        <taxon>Dictyosteliales</taxon>
        <taxon>Raperosteliaceae</taxon>
        <taxon>Tieghemostelium</taxon>
    </lineage>
</organism>
<reference evidence="13 14" key="1">
    <citation type="submission" date="2015-12" db="EMBL/GenBank/DDBJ databases">
        <title>Dictyostelia acquired genes for synthesis and detection of signals that induce cell-type specialization by lateral gene transfer from prokaryotes.</title>
        <authorList>
            <person name="Gloeckner G."/>
            <person name="Schaap P."/>
        </authorList>
    </citation>
    <scope>NUCLEOTIDE SEQUENCE [LARGE SCALE GENOMIC DNA]</scope>
    <source>
        <strain evidence="13 14">TK</strain>
    </source>
</reference>
<keyword evidence="5" id="KW-0418">Kinase</keyword>
<evidence type="ECO:0000256" key="5">
    <source>
        <dbReference type="ARBA" id="ARBA00022777"/>
    </source>
</evidence>
<keyword evidence="3 13" id="KW-0808">Transferase</keyword>
<keyword evidence="4 9" id="KW-0547">Nucleotide-binding</keyword>
<feature type="compositionally biased region" description="Low complexity" evidence="10">
    <location>
        <begin position="965"/>
        <end position="984"/>
    </location>
</feature>
<dbReference type="OMA" id="CKYTERE"/>
<comment type="caution">
    <text evidence="13">The sequence shown here is derived from an EMBL/GenBank/DDBJ whole genome shotgun (WGS) entry which is preliminary data.</text>
</comment>
<dbReference type="SUPFAM" id="SSF50729">
    <property type="entry name" value="PH domain-like"/>
    <property type="match status" value="1"/>
</dbReference>
<dbReference type="FunCoup" id="A0A151ZC38">
    <property type="interactions" value="611"/>
</dbReference>
<evidence type="ECO:0000256" key="8">
    <source>
        <dbReference type="ARBA" id="ARBA00048679"/>
    </source>
</evidence>
<gene>
    <name evidence="13" type="ORF">DLAC_07265</name>
</gene>
<dbReference type="Gene3D" id="1.10.510.10">
    <property type="entry name" value="Transferase(Phosphotransferase) domain 1"/>
    <property type="match status" value="1"/>
</dbReference>
<sequence>MVGGLPNKSIWNIDYDDLVFGDVIGKGNFGLVFRGNYLGVEVAIKQIPSYDDPDYCKYTEREVKALRYIRHPYIVHFFGACHHTSGFYLITEYIEDQDLRRFIKSSVEYGRPPKWSTRVSIALSIAKTFLFLHSKNILHRDLKSKNVLLEITSKNITTKLCDFGFTRIGSQYTSGEDSSSSEDEDDNDSEIYNNNGNGKPAKYKLRKMSICGTISFMAPEVLLQQKYDWSVDVYSFGIILAELITLKRPGKDFWVRNQLNNFDISFQELKLHSPPDLPMEFLDLCMKCCSFQSNQRPKFSEIIQILENIQLRFNSSNNSLLSKTTSSNFELSHSLSNNSNSSFNNTNTSYSIGIFKEKKRQSINEIFKNQFSLRTSFNSNNNQNSNNEREGIIKLNNNYSNNIFNSGNIENIWLIYKQDDRIEMTLAKIVKLSKGSVHILINDVNLQNGHLILSIKPYLKEFPHIIYNNDNQLTNSNNNNNQQNNINNNNNSSKELFGTLIKSWLIRKRYNEFKSNWKDDQRDSQHQWVSLTNQLIQSEMEYKKQLDLIIKSYLDPLKSKFRMNKPLIGIKEINCIFSNIELMSELNSEFLKVIQYVSQEPFYYNAHSDQDSKVTTISQFIQNVCQPQIKSIYGAYAFNFKYATNILAWCKLNPDFSAFLDRVKSQFKGYEEYDLISLLSLPINKIQKYLFYFEKLVQVTPVQHYDQRNLSNAFSLIKETSNSIQTQLEMSLEYSQLMSIETMLLNNKSPLIRDGRWFIRQGLLEDLSKKQQYQLFLLSDVLILTRPQKSKSSNDALNKKFYYSIRNQIQLDESVSMKPNPDQTNGIILSLGNGNKTYKLIPTACQNIQEESSDWLNDFERTIILLYRNSVSDHSKSLEDIYNGANGGSSSSNITPLSLSNSNIDTPSKGIIRRFRQSISGGSGNSPDRRASLLNLNSKDSNNNNNNNNHQHLKSTLSVANLQLNNTNSNNSFTPNTPNMNSTNNDHKKGKFNSITKKLKRLSVTFSSSPISDQKNNKKEISRD</sequence>
<comment type="catalytic activity">
    <reaction evidence="7">
        <text>L-threonyl-[protein] + ATP = O-phospho-L-threonyl-[protein] + ADP + H(+)</text>
        <dbReference type="Rhea" id="RHEA:46608"/>
        <dbReference type="Rhea" id="RHEA-COMP:11060"/>
        <dbReference type="Rhea" id="RHEA-COMP:11605"/>
        <dbReference type="ChEBI" id="CHEBI:15378"/>
        <dbReference type="ChEBI" id="CHEBI:30013"/>
        <dbReference type="ChEBI" id="CHEBI:30616"/>
        <dbReference type="ChEBI" id="CHEBI:61977"/>
        <dbReference type="ChEBI" id="CHEBI:456216"/>
        <dbReference type="EC" id="2.7.11.1"/>
    </reaction>
</comment>
<evidence type="ECO:0000256" key="3">
    <source>
        <dbReference type="ARBA" id="ARBA00022679"/>
    </source>
</evidence>
<dbReference type="SMART" id="SM00325">
    <property type="entry name" value="RhoGEF"/>
    <property type="match status" value="1"/>
</dbReference>
<dbReference type="InterPro" id="IPR017441">
    <property type="entry name" value="Protein_kinase_ATP_BS"/>
</dbReference>
<keyword evidence="6 9" id="KW-0067">ATP-binding</keyword>
<evidence type="ECO:0000256" key="1">
    <source>
        <dbReference type="ARBA" id="ARBA00012513"/>
    </source>
</evidence>
<dbReference type="PROSITE" id="PS50010">
    <property type="entry name" value="DH_2"/>
    <property type="match status" value="1"/>
</dbReference>
<feature type="compositionally biased region" description="Low complexity" evidence="10">
    <location>
        <begin position="889"/>
        <end position="904"/>
    </location>
</feature>
<dbReference type="Gene3D" id="3.30.200.20">
    <property type="entry name" value="Phosphorylase Kinase, domain 1"/>
    <property type="match status" value="1"/>
</dbReference>
<dbReference type="Pfam" id="PF00069">
    <property type="entry name" value="Pkinase"/>
    <property type="match status" value="1"/>
</dbReference>
<feature type="region of interest" description="Disordered" evidence="10">
    <location>
        <begin position="172"/>
        <end position="195"/>
    </location>
</feature>
<evidence type="ECO:0000256" key="7">
    <source>
        <dbReference type="ARBA" id="ARBA00047899"/>
    </source>
</evidence>
<dbReference type="GO" id="GO:0004674">
    <property type="term" value="F:protein serine/threonine kinase activity"/>
    <property type="evidence" value="ECO:0007669"/>
    <property type="project" value="UniProtKB-KW"/>
</dbReference>
<dbReference type="Proteomes" id="UP000076078">
    <property type="component" value="Unassembled WGS sequence"/>
</dbReference>
<evidence type="ECO:0000259" key="12">
    <source>
        <dbReference type="PROSITE" id="PS50011"/>
    </source>
</evidence>
<protein>
    <recommendedName>
        <fullName evidence="1">non-specific serine/threonine protein kinase</fullName>
        <ecNumber evidence="1">2.7.11.1</ecNumber>
    </recommendedName>
</protein>
<dbReference type="InParanoid" id="A0A151ZC38"/>
<evidence type="ECO:0000256" key="6">
    <source>
        <dbReference type="ARBA" id="ARBA00022840"/>
    </source>
</evidence>
<name>A0A151ZC38_TIELA</name>
<evidence type="ECO:0000313" key="14">
    <source>
        <dbReference type="Proteomes" id="UP000076078"/>
    </source>
</evidence>
<evidence type="ECO:0000256" key="2">
    <source>
        <dbReference type="ARBA" id="ARBA00022527"/>
    </source>
</evidence>
<feature type="compositionally biased region" description="Low complexity" evidence="10">
    <location>
        <begin position="932"/>
        <end position="949"/>
    </location>
</feature>
<dbReference type="InterPro" id="IPR050940">
    <property type="entry name" value="Actin_reg-Ser/Thr_kinase"/>
</dbReference>
<feature type="domain" description="Protein kinase" evidence="12">
    <location>
        <begin position="18"/>
        <end position="313"/>
    </location>
</feature>
<dbReference type="SUPFAM" id="SSF48065">
    <property type="entry name" value="DBL homology domain (DH-domain)"/>
    <property type="match status" value="1"/>
</dbReference>
<evidence type="ECO:0000256" key="9">
    <source>
        <dbReference type="PROSITE-ProRule" id="PRU10141"/>
    </source>
</evidence>
<dbReference type="InterPro" id="IPR036413">
    <property type="entry name" value="YaeB-like_sf"/>
</dbReference>
<dbReference type="EC" id="2.7.11.1" evidence="1"/>